<name>A0A0K2JFH5_SPIKU</name>
<dbReference type="STRING" id="273035.SKUN_00426"/>
<gene>
    <name evidence="1" type="ORF">SKUN_00426</name>
</gene>
<dbReference type="Proteomes" id="UP000062963">
    <property type="component" value="Chromosome"/>
</dbReference>
<accession>A0A0K2JFH5</accession>
<organism evidence="1 2">
    <name type="scientific">Spiroplasma kunkelii CR2-3x</name>
    <dbReference type="NCBI Taxonomy" id="273035"/>
    <lineage>
        <taxon>Bacteria</taxon>
        <taxon>Bacillati</taxon>
        <taxon>Mycoplasmatota</taxon>
        <taxon>Mollicutes</taxon>
        <taxon>Entomoplasmatales</taxon>
        <taxon>Spiroplasmataceae</taxon>
        <taxon>Spiroplasma</taxon>
    </lineage>
</organism>
<dbReference type="KEGG" id="skn:SKUN_00426"/>
<reference evidence="1 2" key="1">
    <citation type="journal article" date="2015" name="Genome Announc.">
        <title>Complete Genome Sequence of Spiroplasma kunkelii Strain CR2-3x, Causal Agent of Corn Stunt Disease in Zea mays L.</title>
        <authorList>
            <person name="Davis R.E."/>
            <person name="Shao J."/>
            <person name="Dally E.L."/>
            <person name="Zhao Y."/>
            <person name="Gasparich G.E."/>
            <person name="Gaynor B.J."/>
            <person name="Athey J.C."/>
            <person name="Harrison N.A."/>
            <person name="Donofrio N."/>
        </authorList>
    </citation>
    <scope>NUCLEOTIDE SEQUENCE [LARGE SCALE GENOMIC DNA]</scope>
    <source>
        <strain evidence="1 2">CR2-3x</strain>
    </source>
</reference>
<evidence type="ECO:0000313" key="2">
    <source>
        <dbReference type="Proteomes" id="UP000062963"/>
    </source>
</evidence>
<dbReference type="RefSeq" id="WP_158500739.1">
    <property type="nucleotide sequence ID" value="NZ_CP010899.1"/>
</dbReference>
<dbReference type="PATRIC" id="fig|273035.7.peg.499"/>
<dbReference type="AlphaFoldDB" id="A0A0K2JFH5"/>
<keyword evidence="2" id="KW-1185">Reference proteome</keyword>
<evidence type="ECO:0000313" key="1">
    <source>
        <dbReference type="EMBL" id="ALA97329.1"/>
    </source>
</evidence>
<proteinExistence type="predicted"/>
<dbReference type="EMBL" id="CP010899">
    <property type="protein sequence ID" value="ALA97329.1"/>
    <property type="molecule type" value="Genomic_DNA"/>
</dbReference>
<protein>
    <submittedName>
        <fullName evidence="1">Uncharacterized protein</fullName>
    </submittedName>
</protein>
<sequence length="52" mass="6058">MFSKERESHILWPIINYNFNNFSNVPAFELPTTNVLFKTYIASMPTHLPTAN</sequence>